<comment type="caution">
    <text evidence="1">The sequence shown here is derived from an EMBL/GenBank/DDBJ whole genome shotgun (WGS) entry which is preliminary data.</text>
</comment>
<reference evidence="1 2" key="1">
    <citation type="submission" date="2024-11" db="EMBL/GenBank/DDBJ databases">
        <title>Chromosome-level genome assembly of Eucalyptus globulus Labill. provides insights into its genome evolution.</title>
        <authorList>
            <person name="Li X."/>
        </authorList>
    </citation>
    <scope>NUCLEOTIDE SEQUENCE [LARGE SCALE GENOMIC DNA]</scope>
    <source>
        <strain evidence="1">CL2024</strain>
        <tissue evidence="1">Fresh tender leaves</tissue>
    </source>
</reference>
<gene>
    <name evidence="1" type="ORF">ACJRO7_015859</name>
</gene>
<dbReference type="AlphaFoldDB" id="A0ABD3L554"/>
<evidence type="ECO:0000313" key="2">
    <source>
        <dbReference type="Proteomes" id="UP001634007"/>
    </source>
</evidence>
<organism evidence="1 2">
    <name type="scientific">Eucalyptus globulus</name>
    <name type="common">Tasmanian blue gum</name>
    <dbReference type="NCBI Taxonomy" id="34317"/>
    <lineage>
        <taxon>Eukaryota</taxon>
        <taxon>Viridiplantae</taxon>
        <taxon>Streptophyta</taxon>
        <taxon>Embryophyta</taxon>
        <taxon>Tracheophyta</taxon>
        <taxon>Spermatophyta</taxon>
        <taxon>Magnoliopsida</taxon>
        <taxon>eudicotyledons</taxon>
        <taxon>Gunneridae</taxon>
        <taxon>Pentapetalae</taxon>
        <taxon>rosids</taxon>
        <taxon>malvids</taxon>
        <taxon>Myrtales</taxon>
        <taxon>Myrtaceae</taxon>
        <taxon>Myrtoideae</taxon>
        <taxon>Eucalypteae</taxon>
        <taxon>Eucalyptus</taxon>
    </lineage>
</organism>
<name>A0ABD3L554_EUCGL</name>
<dbReference type="EMBL" id="JBJKBG010000003">
    <property type="protein sequence ID" value="KAL3746986.1"/>
    <property type="molecule type" value="Genomic_DNA"/>
</dbReference>
<proteinExistence type="predicted"/>
<sequence>MATERYLAAIKAHTNMQPKLEEGNLKMLHIKEPAWDWQEWMIMTEIDHYEMKLKFLTSPLPPTYDGWPTFNTSMPGSQIVGLDIVTSSKENEH</sequence>
<protein>
    <submittedName>
        <fullName evidence="1">Uncharacterized protein</fullName>
    </submittedName>
</protein>
<accession>A0ABD3L554</accession>
<dbReference type="Proteomes" id="UP001634007">
    <property type="component" value="Unassembled WGS sequence"/>
</dbReference>
<keyword evidence="2" id="KW-1185">Reference proteome</keyword>
<evidence type="ECO:0000313" key="1">
    <source>
        <dbReference type="EMBL" id="KAL3746986.1"/>
    </source>
</evidence>